<gene>
    <name evidence="3" type="ORF">LWI29_032167</name>
</gene>
<accession>A0AA39S8Y1</accession>
<reference evidence="3" key="1">
    <citation type="journal article" date="2022" name="Plant J.">
        <title>Strategies of tolerance reflected in two North American maple genomes.</title>
        <authorList>
            <person name="McEvoy S.L."/>
            <person name="Sezen U.U."/>
            <person name="Trouern-Trend A."/>
            <person name="McMahon S.M."/>
            <person name="Schaberg P.G."/>
            <person name="Yang J."/>
            <person name="Wegrzyn J.L."/>
            <person name="Swenson N.G."/>
        </authorList>
    </citation>
    <scope>NUCLEOTIDE SEQUENCE</scope>
    <source>
        <strain evidence="3">NS2018</strain>
    </source>
</reference>
<dbReference type="PROSITE" id="PS50994">
    <property type="entry name" value="INTEGRASE"/>
    <property type="match status" value="1"/>
</dbReference>
<reference evidence="3" key="2">
    <citation type="submission" date="2023-06" db="EMBL/GenBank/DDBJ databases">
        <authorList>
            <person name="Swenson N.G."/>
            <person name="Wegrzyn J.L."/>
            <person name="Mcevoy S.L."/>
        </authorList>
    </citation>
    <scope>NUCLEOTIDE SEQUENCE</scope>
    <source>
        <strain evidence="3">NS2018</strain>
        <tissue evidence="3">Leaf</tissue>
    </source>
</reference>
<dbReference type="Pfam" id="PF13456">
    <property type="entry name" value="RVT_3"/>
    <property type="match status" value="1"/>
</dbReference>
<dbReference type="InterPro" id="IPR001584">
    <property type="entry name" value="Integrase_cat-core"/>
</dbReference>
<dbReference type="Pfam" id="PF17921">
    <property type="entry name" value="Integrase_H2C2"/>
    <property type="match status" value="1"/>
</dbReference>
<dbReference type="InterPro" id="IPR002156">
    <property type="entry name" value="RNaseH_domain"/>
</dbReference>
<dbReference type="Gene3D" id="1.10.340.70">
    <property type="match status" value="1"/>
</dbReference>
<dbReference type="InterPro" id="IPR036397">
    <property type="entry name" value="RNaseH_sf"/>
</dbReference>
<name>A0AA39S8Y1_ACESA</name>
<feature type="domain" description="Integrase catalytic" evidence="2">
    <location>
        <begin position="311"/>
        <end position="450"/>
    </location>
</feature>
<comment type="caution">
    <text evidence="3">The sequence shown here is derived from an EMBL/GenBank/DDBJ whole genome shotgun (WGS) entry which is preliminary data.</text>
</comment>
<dbReference type="EMBL" id="JAUESC010000382">
    <property type="protein sequence ID" value="KAK0587976.1"/>
    <property type="molecule type" value="Genomic_DNA"/>
</dbReference>
<dbReference type="GO" id="GO:0003676">
    <property type="term" value="F:nucleic acid binding"/>
    <property type="evidence" value="ECO:0007669"/>
    <property type="project" value="InterPro"/>
</dbReference>
<evidence type="ECO:0000313" key="3">
    <source>
        <dbReference type="EMBL" id="KAK0587976.1"/>
    </source>
</evidence>
<dbReference type="PANTHER" id="PTHR48475">
    <property type="entry name" value="RIBONUCLEASE H"/>
    <property type="match status" value="1"/>
</dbReference>
<dbReference type="Pfam" id="PF00665">
    <property type="entry name" value="rve"/>
    <property type="match status" value="1"/>
</dbReference>
<dbReference type="GO" id="GO:0015074">
    <property type="term" value="P:DNA integration"/>
    <property type="evidence" value="ECO:0007669"/>
    <property type="project" value="InterPro"/>
</dbReference>
<dbReference type="Gene3D" id="3.30.420.10">
    <property type="entry name" value="Ribonuclease H-like superfamily/Ribonuclease H"/>
    <property type="match status" value="2"/>
</dbReference>
<keyword evidence="4" id="KW-1185">Reference proteome</keyword>
<evidence type="ECO:0000313" key="4">
    <source>
        <dbReference type="Proteomes" id="UP001168877"/>
    </source>
</evidence>
<dbReference type="InterPro" id="IPR012337">
    <property type="entry name" value="RNaseH-like_sf"/>
</dbReference>
<proteinExistence type="predicted"/>
<dbReference type="PANTHER" id="PTHR48475:SF2">
    <property type="entry name" value="RIBONUCLEASE H"/>
    <property type="match status" value="1"/>
</dbReference>
<protein>
    <submittedName>
        <fullName evidence="3">Uncharacterized protein</fullName>
    </submittedName>
</protein>
<sequence length="450" mass="51113">MSDFITEFTEPDAEVRKMMEDEQVNGFQWKLNVDRLSNTHGSGAGIVITTLEGDVVECAMRFDFKATNNQVEYEALLAGLRVCIALGADELEIYSNSQVVVNQVLDEYQAREEHMTAYLDIAKRLLRKFKMYKIFQIHREENEKADALSKLVSATMSIRSKAIPVAHLTKPSTAESEEVMIAEIRPGPGDWTTQLRKYLEENVLPEDAVEAKRIKYRSTQYTILRGELYRRGFLKVLQRCVIGEETKKILKDVHSGVCGNHTGGKSLAHKVLRQGFYWSTLLAEAQRFVESCETCQRIANDIRQPPELLRSLTLPWPFAMWGLDLIGPMPTGTKGGAKHAIVAVDYFTKWVEVEALVHITKANTTNFVKKNIIYRFGIPSIIITDNGTQFDNSKFREMCEEYKIANYYASPAHPQTNGQTEVVNKVIKHTLKAKLEARKGCWVDKLPEVL</sequence>
<dbReference type="CDD" id="cd09279">
    <property type="entry name" value="RNase_HI_like"/>
    <property type="match status" value="1"/>
</dbReference>
<organism evidence="3 4">
    <name type="scientific">Acer saccharum</name>
    <name type="common">Sugar maple</name>
    <dbReference type="NCBI Taxonomy" id="4024"/>
    <lineage>
        <taxon>Eukaryota</taxon>
        <taxon>Viridiplantae</taxon>
        <taxon>Streptophyta</taxon>
        <taxon>Embryophyta</taxon>
        <taxon>Tracheophyta</taxon>
        <taxon>Spermatophyta</taxon>
        <taxon>Magnoliopsida</taxon>
        <taxon>eudicotyledons</taxon>
        <taxon>Gunneridae</taxon>
        <taxon>Pentapetalae</taxon>
        <taxon>rosids</taxon>
        <taxon>malvids</taxon>
        <taxon>Sapindales</taxon>
        <taxon>Sapindaceae</taxon>
        <taxon>Hippocastanoideae</taxon>
        <taxon>Acereae</taxon>
        <taxon>Acer</taxon>
    </lineage>
</organism>
<feature type="domain" description="RNase H type-1" evidence="1">
    <location>
        <begin position="1"/>
        <end position="154"/>
    </location>
</feature>
<evidence type="ECO:0000259" key="1">
    <source>
        <dbReference type="PROSITE" id="PS50879"/>
    </source>
</evidence>
<dbReference type="PROSITE" id="PS50879">
    <property type="entry name" value="RNASE_H_1"/>
    <property type="match status" value="1"/>
</dbReference>
<dbReference type="GO" id="GO:0004523">
    <property type="term" value="F:RNA-DNA hybrid ribonuclease activity"/>
    <property type="evidence" value="ECO:0007669"/>
    <property type="project" value="InterPro"/>
</dbReference>
<dbReference type="SUPFAM" id="SSF53098">
    <property type="entry name" value="Ribonuclease H-like"/>
    <property type="match status" value="2"/>
</dbReference>
<dbReference type="Proteomes" id="UP001168877">
    <property type="component" value="Unassembled WGS sequence"/>
</dbReference>
<evidence type="ECO:0000259" key="2">
    <source>
        <dbReference type="PROSITE" id="PS50994"/>
    </source>
</evidence>
<dbReference type="InterPro" id="IPR041588">
    <property type="entry name" value="Integrase_H2C2"/>
</dbReference>
<dbReference type="AlphaFoldDB" id="A0AA39S8Y1"/>